<name>A0A9D1MSS9_9FIRM</name>
<evidence type="ECO:0000313" key="2">
    <source>
        <dbReference type="EMBL" id="HIU68378.1"/>
    </source>
</evidence>
<dbReference type="AlphaFoldDB" id="A0A9D1MSS9"/>
<keyword evidence="1" id="KW-0472">Membrane</keyword>
<sequence>MNPADIIVVIIVAVLLGFAVWGSVRHFKGKGACCGGGADKGDSACCEHCKQKKD</sequence>
<accession>A0A9D1MSS9</accession>
<evidence type="ECO:0000313" key="3">
    <source>
        <dbReference type="Proteomes" id="UP000824125"/>
    </source>
</evidence>
<gene>
    <name evidence="2" type="ORF">IAD23_00280</name>
</gene>
<reference evidence="2" key="2">
    <citation type="journal article" date="2021" name="PeerJ">
        <title>Extensive microbial diversity within the chicken gut microbiome revealed by metagenomics and culture.</title>
        <authorList>
            <person name="Gilroy R."/>
            <person name="Ravi A."/>
            <person name="Getino M."/>
            <person name="Pursley I."/>
            <person name="Horton D.L."/>
            <person name="Alikhan N.F."/>
            <person name="Baker D."/>
            <person name="Gharbi K."/>
            <person name="Hall N."/>
            <person name="Watson M."/>
            <person name="Adriaenssens E.M."/>
            <person name="Foster-Nyarko E."/>
            <person name="Jarju S."/>
            <person name="Secka A."/>
            <person name="Antonio M."/>
            <person name="Oren A."/>
            <person name="Chaudhuri R.R."/>
            <person name="La Ragione R."/>
            <person name="Hildebrand F."/>
            <person name="Pallen M.J."/>
        </authorList>
    </citation>
    <scope>NUCLEOTIDE SEQUENCE</scope>
    <source>
        <strain evidence="2">CHK176-6737</strain>
    </source>
</reference>
<dbReference type="EMBL" id="DVNM01000002">
    <property type="protein sequence ID" value="HIU68378.1"/>
    <property type="molecule type" value="Genomic_DNA"/>
</dbReference>
<protein>
    <submittedName>
        <fullName evidence="2">FeoB-associated Cys-rich membrane protein</fullName>
    </submittedName>
</protein>
<organism evidence="2 3">
    <name type="scientific">Candidatus Scybalenecus merdavium</name>
    <dbReference type="NCBI Taxonomy" id="2840939"/>
    <lineage>
        <taxon>Bacteria</taxon>
        <taxon>Bacillati</taxon>
        <taxon>Bacillota</taxon>
        <taxon>Clostridia</taxon>
        <taxon>Eubacteriales</taxon>
        <taxon>Oscillospiraceae</taxon>
        <taxon>Oscillospiraceae incertae sedis</taxon>
        <taxon>Candidatus Scybalenecus</taxon>
    </lineage>
</organism>
<feature type="transmembrane region" description="Helical" evidence="1">
    <location>
        <begin position="6"/>
        <end position="24"/>
    </location>
</feature>
<keyword evidence="1" id="KW-0812">Transmembrane</keyword>
<comment type="caution">
    <text evidence="2">The sequence shown here is derived from an EMBL/GenBank/DDBJ whole genome shotgun (WGS) entry which is preliminary data.</text>
</comment>
<dbReference type="Proteomes" id="UP000824125">
    <property type="component" value="Unassembled WGS sequence"/>
</dbReference>
<reference evidence="2" key="1">
    <citation type="submission" date="2020-10" db="EMBL/GenBank/DDBJ databases">
        <authorList>
            <person name="Gilroy R."/>
        </authorList>
    </citation>
    <scope>NUCLEOTIDE SEQUENCE</scope>
    <source>
        <strain evidence="2">CHK176-6737</strain>
    </source>
</reference>
<keyword evidence="1" id="KW-1133">Transmembrane helix</keyword>
<proteinExistence type="predicted"/>
<evidence type="ECO:0000256" key="1">
    <source>
        <dbReference type="SAM" id="Phobius"/>
    </source>
</evidence>